<gene>
    <name evidence="2" type="ORF">A2851_04510</name>
</gene>
<comment type="caution">
    <text evidence="2">The sequence shown here is derived from an EMBL/GenBank/DDBJ whole genome shotgun (WGS) entry which is preliminary data.</text>
</comment>
<dbReference type="InterPro" id="IPR015914">
    <property type="entry name" value="PAPs_N"/>
</dbReference>
<organism evidence="2 3">
    <name type="scientific">Candidatus Kaiserbacteria bacterium RIFCSPHIGHO2_01_FULL_53_29</name>
    <dbReference type="NCBI Taxonomy" id="1798480"/>
    <lineage>
        <taxon>Bacteria</taxon>
        <taxon>Candidatus Kaiseribacteriota</taxon>
    </lineage>
</organism>
<dbReference type="Gene3D" id="2.60.40.10">
    <property type="entry name" value="Immunoglobulins"/>
    <property type="match status" value="1"/>
</dbReference>
<dbReference type="STRING" id="1798480.A2851_04510"/>
<dbReference type="InterPro" id="IPR013783">
    <property type="entry name" value="Ig-like_fold"/>
</dbReference>
<dbReference type="SUPFAM" id="SSF49363">
    <property type="entry name" value="Purple acid phosphatase, N-terminal domain"/>
    <property type="match status" value="1"/>
</dbReference>
<dbReference type="SUPFAM" id="SSF47090">
    <property type="entry name" value="PGBD-like"/>
    <property type="match status" value="1"/>
</dbReference>
<dbReference type="EMBL" id="MFKT01000021">
    <property type="protein sequence ID" value="OGG52922.1"/>
    <property type="molecule type" value="Genomic_DNA"/>
</dbReference>
<evidence type="ECO:0000313" key="2">
    <source>
        <dbReference type="EMBL" id="OGG52922.1"/>
    </source>
</evidence>
<evidence type="ECO:0000259" key="1">
    <source>
        <dbReference type="Pfam" id="PF16656"/>
    </source>
</evidence>
<dbReference type="GO" id="GO:0003993">
    <property type="term" value="F:acid phosphatase activity"/>
    <property type="evidence" value="ECO:0007669"/>
    <property type="project" value="InterPro"/>
</dbReference>
<sequence length="234" mass="24947">MISFIKRQSARIGATVTLLFAVLVLGVQHAHAQYQYGATQPASGVITSTMDPGDSGGNVTALQIFLAKDPAIYPEGSVTGFYGAPTMVAVQRFQCRHEIICEGDVASTGYGRVGPVTLRVIQSLQGSVSLPLPFTRADVFAPVMSTATITVASTSATFHWTTNEPAMSAVLYGSAWPFYIGTAPSAWDRTTMDLSANVVVTGLTPNTTYHYVLQSLDASGNVQWDVGRSFTTLR</sequence>
<dbReference type="InterPro" id="IPR036365">
    <property type="entry name" value="PGBD-like_sf"/>
</dbReference>
<feature type="domain" description="Purple acid phosphatase N-terminal" evidence="1">
    <location>
        <begin position="149"/>
        <end position="232"/>
    </location>
</feature>
<dbReference type="Proteomes" id="UP000176863">
    <property type="component" value="Unassembled WGS sequence"/>
</dbReference>
<dbReference type="InterPro" id="IPR008963">
    <property type="entry name" value="Purple_acid_Pase-like_N"/>
</dbReference>
<dbReference type="InterPro" id="IPR036366">
    <property type="entry name" value="PGBDSf"/>
</dbReference>
<dbReference type="AlphaFoldDB" id="A0A1F6CVM9"/>
<accession>A0A1F6CVM9</accession>
<reference evidence="2 3" key="1">
    <citation type="journal article" date="2016" name="Nat. Commun.">
        <title>Thousands of microbial genomes shed light on interconnected biogeochemical processes in an aquifer system.</title>
        <authorList>
            <person name="Anantharaman K."/>
            <person name="Brown C.T."/>
            <person name="Hug L.A."/>
            <person name="Sharon I."/>
            <person name="Castelle C.J."/>
            <person name="Probst A.J."/>
            <person name="Thomas B.C."/>
            <person name="Singh A."/>
            <person name="Wilkins M.J."/>
            <person name="Karaoz U."/>
            <person name="Brodie E.L."/>
            <person name="Williams K.H."/>
            <person name="Hubbard S.S."/>
            <person name="Banfield J.F."/>
        </authorList>
    </citation>
    <scope>NUCLEOTIDE SEQUENCE [LARGE SCALE GENOMIC DNA]</scope>
</reference>
<dbReference type="Gene3D" id="1.10.101.10">
    <property type="entry name" value="PGBD-like superfamily/PGBD"/>
    <property type="match status" value="1"/>
</dbReference>
<protein>
    <recommendedName>
        <fullName evidence="1">Purple acid phosphatase N-terminal domain-containing protein</fullName>
    </recommendedName>
</protein>
<proteinExistence type="predicted"/>
<evidence type="ECO:0000313" key="3">
    <source>
        <dbReference type="Proteomes" id="UP000176863"/>
    </source>
</evidence>
<dbReference type="GO" id="GO:0046872">
    <property type="term" value="F:metal ion binding"/>
    <property type="evidence" value="ECO:0007669"/>
    <property type="project" value="InterPro"/>
</dbReference>
<name>A0A1F6CVM9_9BACT</name>
<dbReference type="Pfam" id="PF16656">
    <property type="entry name" value="Pur_ac_phosph_N"/>
    <property type="match status" value="1"/>
</dbReference>